<keyword evidence="2" id="KW-1185">Reference proteome</keyword>
<protein>
    <submittedName>
        <fullName evidence="1">Unnamed protein product</fullName>
    </submittedName>
</protein>
<proteinExistence type="predicted"/>
<gene>
    <name evidence="1" type="ORF">Aory05_001107400</name>
</gene>
<accession>A0ABQ6L4D2</accession>
<evidence type="ECO:0000313" key="1">
    <source>
        <dbReference type="EMBL" id="GMG52726.1"/>
    </source>
</evidence>
<sequence>MFDEFPKKLTIAPHAHKEHTNITDRCCLGADDHHVAHNINAQRPYYENGSVVRPIGNERVSKGTDKAKDIHWRRDKQCNDLSEAEGFHDALYTIHQQGFSDKKLLGGLTGKKYVQVWEVSWQICIKTNTHTLGSVTASHKPCLMDPFSSTSLFVATARRHSAKRCSCSVNHFRWPERGKSGSKTTASIPATIVPAPSIMNNHLTKNGELMEPRPPMICLSLPPSCQPTFAIQATEDTSGQHASKSVCNGISTVYNRNTIVLRCCHADGDPTPHENGGRDIARRLHAGEDNVARNLAKEISNELDTSDELVLNGTRSLYLLLPLRPQLSGTGCQKDPNLPAALPSGHWQCLIGQEC</sequence>
<evidence type="ECO:0000313" key="2">
    <source>
        <dbReference type="Proteomes" id="UP001165189"/>
    </source>
</evidence>
<name>A0ABQ6L4D2_ASPOZ</name>
<organism evidence="1 2">
    <name type="scientific">Aspergillus oryzae var. brunneus</name>
    <dbReference type="NCBI Taxonomy" id="332754"/>
    <lineage>
        <taxon>Eukaryota</taxon>
        <taxon>Fungi</taxon>
        <taxon>Dikarya</taxon>
        <taxon>Ascomycota</taxon>
        <taxon>Pezizomycotina</taxon>
        <taxon>Eurotiomycetes</taxon>
        <taxon>Eurotiomycetidae</taxon>
        <taxon>Eurotiales</taxon>
        <taxon>Aspergillaceae</taxon>
        <taxon>Aspergillus</taxon>
        <taxon>Aspergillus subgen. Circumdati</taxon>
    </lineage>
</organism>
<dbReference type="Proteomes" id="UP001165189">
    <property type="component" value="Unassembled WGS sequence"/>
</dbReference>
<dbReference type="EMBL" id="BSYB01000061">
    <property type="protein sequence ID" value="GMG52726.1"/>
    <property type="molecule type" value="Genomic_DNA"/>
</dbReference>
<comment type="caution">
    <text evidence="1">The sequence shown here is derived from an EMBL/GenBank/DDBJ whole genome shotgun (WGS) entry which is preliminary data.</text>
</comment>
<reference evidence="1" key="1">
    <citation type="submission" date="2023-04" db="EMBL/GenBank/DDBJ databases">
        <title>Aspergillus oryzae var. brunneus NBRC 4377.</title>
        <authorList>
            <person name="Ichikawa N."/>
            <person name="Sato H."/>
            <person name="Tonouchi N."/>
        </authorList>
    </citation>
    <scope>NUCLEOTIDE SEQUENCE</scope>
    <source>
        <strain evidence="1">NBRC 4377</strain>
    </source>
</reference>